<sequence>MSSRIFLNQEGECNETRIFVAASDGTAACFQVNARTCFPAFYSAFWSRSRYSFNPPVSRSGFSSKCFTRSRFPRVMTTLLLAAFGFDHHVGLSSTFCTRLMALRPFTAISYPSADSTMPAATSGNDSKLTPVICVALPE</sequence>
<protein>
    <submittedName>
        <fullName evidence="1">(northern house mosquito) hypothetical protein</fullName>
    </submittedName>
</protein>
<dbReference type="EMBL" id="HBUE01309432">
    <property type="protein sequence ID" value="CAG6582648.1"/>
    <property type="molecule type" value="Transcribed_RNA"/>
</dbReference>
<accession>A0A8D8K5D8</accession>
<evidence type="ECO:0000313" key="1">
    <source>
        <dbReference type="EMBL" id="CAG6582648.1"/>
    </source>
</evidence>
<reference evidence="1" key="1">
    <citation type="submission" date="2021-05" db="EMBL/GenBank/DDBJ databases">
        <authorList>
            <person name="Alioto T."/>
            <person name="Alioto T."/>
            <person name="Gomez Garrido J."/>
        </authorList>
    </citation>
    <scope>NUCLEOTIDE SEQUENCE</scope>
</reference>
<dbReference type="EMBL" id="HBUE01203235">
    <property type="protein sequence ID" value="CAG6530814.1"/>
    <property type="molecule type" value="Transcribed_RNA"/>
</dbReference>
<organism evidence="1">
    <name type="scientific">Culex pipiens</name>
    <name type="common">House mosquito</name>
    <dbReference type="NCBI Taxonomy" id="7175"/>
    <lineage>
        <taxon>Eukaryota</taxon>
        <taxon>Metazoa</taxon>
        <taxon>Ecdysozoa</taxon>
        <taxon>Arthropoda</taxon>
        <taxon>Hexapoda</taxon>
        <taxon>Insecta</taxon>
        <taxon>Pterygota</taxon>
        <taxon>Neoptera</taxon>
        <taxon>Endopterygota</taxon>
        <taxon>Diptera</taxon>
        <taxon>Nematocera</taxon>
        <taxon>Culicoidea</taxon>
        <taxon>Culicidae</taxon>
        <taxon>Culicinae</taxon>
        <taxon>Culicini</taxon>
        <taxon>Culex</taxon>
        <taxon>Culex</taxon>
    </lineage>
</organism>
<proteinExistence type="predicted"/>
<dbReference type="AlphaFoldDB" id="A0A8D8K5D8"/>
<name>A0A8D8K5D8_CULPI</name>